<organism evidence="1">
    <name type="scientific">Ixodes ricinus</name>
    <name type="common">Common tick</name>
    <name type="synonym">Acarus ricinus</name>
    <dbReference type="NCBI Taxonomy" id="34613"/>
    <lineage>
        <taxon>Eukaryota</taxon>
        <taxon>Metazoa</taxon>
        <taxon>Ecdysozoa</taxon>
        <taxon>Arthropoda</taxon>
        <taxon>Chelicerata</taxon>
        <taxon>Arachnida</taxon>
        <taxon>Acari</taxon>
        <taxon>Parasitiformes</taxon>
        <taxon>Ixodida</taxon>
        <taxon>Ixodoidea</taxon>
        <taxon>Ixodidae</taxon>
        <taxon>Ixodinae</taxon>
        <taxon>Ixodes</taxon>
    </lineage>
</organism>
<dbReference type="AlphaFoldDB" id="A0A6B0UY39"/>
<dbReference type="EMBL" id="GIFC01012770">
    <property type="protein sequence ID" value="MXU94853.1"/>
    <property type="molecule type" value="Transcribed_RNA"/>
</dbReference>
<protein>
    <submittedName>
        <fullName evidence="1">Putative tick transposon</fullName>
    </submittedName>
</protein>
<reference evidence="1" key="1">
    <citation type="submission" date="2019-12" db="EMBL/GenBank/DDBJ databases">
        <title>An insight into the sialome of adult female Ixodes ricinus ticks feeding for 6 days.</title>
        <authorList>
            <person name="Perner J."/>
            <person name="Ribeiro J.M.C."/>
        </authorList>
    </citation>
    <scope>NUCLEOTIDE SEQUENCE</scope>
    <source>
        <strain evidence="1">Semi-engorged</strain>
        <tissue evidence="1">Salivary glands</tissue>
    </source>
</reference>
<name>A0A6B0UY39_IXORI</name>
<evidence type="ECO:0000313" key="1">
    <source>
        <dbReference type="EMBL" id="MXU94853.1"/>
    </source>
</evidence>
<accession>A0A6B0UY39</accession>
<sequence>MLIKNVLLLLLLLYIAYYMIQTIFPRISSKDDCPFACSFLRYSITVFGSSSECWKTKVDCILKAIVKNVSYKLEIPDHSNLFDYLQLPDFRTLYAHSVVLRHFRNSKFNISSLPSQYLRHTHPFHIPLPRARYGKCRRAFFVPHRLAHFPPELPSQTSLSKVKRMLRGILFH</sequence>
<proteinExistence type="predicted"/>